<dbReference type="Proteomes" id="UP000009192">
    <property type="component" value="Unassembled WGS sequence"/>
</dbReference>
<name>B4KJV7_DROMO</name>
<dbReference type="eggNOG" id="ENOG502T920">
    <property type="taxonomic scope" value="Eukaryota"/>
</dbReference>
<dbReference type="EMBL" id="CH933807">
    <property type="protein sequence ID" value="EDW12560.2"/>
    <property type="molecule type" value="Genomic_DNA"/>
</dbReference>
<dbReference type="KEGG" id="dmo:Dmoj_GI24073"/>
<sequence>MEWKTYYTENFLYAVLFLIFIVKISYALKYQFIPENDEFFDDCSNQPNNVLNFYGVFNTSEFTISRQDDIIYMSGNTTYKWNIQPGDRIEMSFQLFKFDRIAWVQTLFGMTVRNMCALLYDEPQYWYKYWTKYITNKEDVKDKCMYPGTKLIHEPFSLNLIFDFTGLPLSGRHKVIATIKAFNAKNVERETSICIEVEGHFERLN</sequence>
<evidence type="ECO:0000313" key="2">
    <source>
        <dbReference type="Proteomes" id="UP000009192"/>
    </source>
</evidence>
<gene>
    <name evidence="1" type="primary">Dmoj\GI24073</name>
    <name evidence="1" type="ORF">Dmoj_GI24073</name>
</gene>
<dbReference type="AlphaFoldDB" id="B4KJV7"/>
<dbReference type="HOGENOM" id="CLU_094350_0_0_1"/>
<keyword evidence="2" id="KW-1185">Reference proteome</keyword>
<evidence type="ECO:0000313" key="1">
    <source>
        <dbReference type="EMBL" id="EDW12560.2"/>
    </source>
</evidence>
<organism evidence="1 2">
    <name type="scientific">Drosophila mojavensis</name>
    <name type="common">Fruit fly</name>
    <dbReference type="NCBI Taxonomy" id="7230"/>
    <lineage>
        <taxon>Eukaryota</taxon>
        <taxon>Metazoa</taxon>
        <taxon>Ecdysozoa</taxon>
        <taxon>Arthropoda</taxon>
        <taxon>Hexapoda</taxon>
        <taxon>Insecta</taxon>
        <taxon>Pterygota</taxon>
        <taxon>Neoptera</taxon>
        <taxon>Endopterygota</taxon>
        <taxon>Diptera</taxon>
        <taxon>Brachycera</taxon>
        <taxon>Muscomorpha</taxon>
        <taxon>Ephydroidea</taxon>
        <taxon>Drosophilidae</taxon>
        <taxon>Drosophila</taxon>
    </lineage>
</organism>
<dbReference type="SMART" id="SM00675">
    <property type="entry name" value="DM11"/>
    <property type="match status" value="1"/>
</dbReference>
<accession>B4KJV7</accession>
<reference evidence="1 2" key="1">
    <citation type="journal article" date="2007" name="Nature">
        <title>Evolution of genes and genomes on the Drosophila phylogeny.</title>
        <authorList>
            <consortium name="Drosophila 12 Genomes Consortium"/>
            <person name="Clark A.G."/>
            <person name="Eisen M.B."/>
            <person name="Smith D.R."/>
            <person name="Bergman C.M."/>
            <person name="Oliver B."/>
            <person name="Markow T.A."/>
            <person name="Kaufman T.C."/>
            <person name="Kellis M."/>
            <person name="Gelbart W."/>
            <person name="Iyer V.N."/>
            <person name="Pollard D.A."/>
            <person name="Sackton T.B."/>
            <person name="Larracuente A.M."/>
            <person name="Singh N.D."/>
            <person name="Abad J.P."/>
            <person name="Abt D.N."/>
            <person name="Adryan B."/>
            <person name="Aguade M."/>
            <person name="Akashi H."/>
            <person name="Anderson W.W."/>
            <person name="Aquadro C.F."/>
            <person name="Ardell D.H."/>
            <person name="Arguello R."/>
            <person name="Artieri C.G."/>
            <person name="Barbash D.A."/>
            <person name="Barker D."/>
            <person name="Barsanti P."/>
            <person name="Batterham P."/>
            <person name="Batzoglou S."/>
            <person name="Begun D."/>
            <person name="Bhutkar A."/>
            <person name="Blanco E."/>
            <person name="Bosak S.A."/>
            <person name="Bradley R.K."/>
            <person name="Brand A.D."/>
            <person name="Brent M.R."/>
            <person name="Brooks A.N."/>
            <person name="Brown R.H."/>
            <person name="Butlin R.K."/>
            <person name="Caggese C."/>
            <person name="Calvi B.R."/>
            <person name="Bernardo de Carvalho A."/>
            <person name="Caspi A."/>
            <person name="Castrezana S."/>
            <person name="Celniker S.E."/>
            <person name="Chang J.L."/>
            <person name="Chapple C."/>
            <person name="Chatterji S."/>
            <person name="Chinwalla A."/>
            <person name="Civetta A."/>
            <person name="Clifton S.W."/>
            <person name="Comeron J.M."/>
            <person name="Costello J.C."/>
            <person name="Coyne J.A."/>
            <person name="Daub J."/>
            <person name="David R.G."/>
            <person name="Delcher A.L."/>
            <person name="Delehaunty K."/>
            <person name="Do C.B."/>
            <person name="Ebling H."/>
            <person name="Edwards K."/>
            <person name="Eickbush T."/>
            <person name="Evans J.D."/>
            <person name="Filipski A."/>
            <person name="Findeiss S."/>
            <person name="Freyhult E."/>
            <person name="Fulton L."/>
            <person name="Fulton R."/>
            <person name="Garcia A.C."/>
            <person name="Gardiner A."/>
            <person name="Garfield D.A."/>
            <person name="Garvin B.E."/>
            <person name="Gibson G."/>
            <person name="Gilbert D."/>
            <person name="Gnerre S."/>
            <person name="Godfrey J."/>
            <person name="Good R."/>
            <person name="Gotea V."/>
            <person name="Gravely B."/>
            <person name="Greenberg A.J."/>
            <person name="Griffiths-Jones S."/>
            <person name="Gross S."/>
            <person name="Guigo R."/>
            <person name="Gustafson E.A."/>
            <person name="Haerty W."/>
            <person name="Hahn M.W."/>
            <person name="Halligan D.L."/>
            <person name="Halpern A.L."/>
            <person name="Halter G.M."/>
            <person name="Han M.V."/>
            <person name="Heger A."/>
            <person name="Hillier L."/>
            <person name="Hinrichs A.S."/>
            <person name="Holmes I."/>
            <person name="Hoskins R.A."/>
            <person name="Hubisz M.J."/>
            <person name="Hultmark D."/>
            <person name="Huntley M.A."/>
            <person name="Jaffe D.B."/>
            <person name="Jagadeeshan S."/>
            <person name="Jeck W.R."/>
            <person name="Johnson J."/>
            <person name="Jones C.D."/>
            <person name="Jordan W.C."/>
            <person name="Karpen G.H."/>
            <person name="Kataoka E."/>
            <person name="Keightley P.D."/>
            <person name="Kheradpour P."/>
            <person name="Kirkness E.F."/>
            <person name="Koerich L.B."/>
            <person name="Kristiansen K."/>
            <person name="Kudrna D."/>
            <person name="Kulathinal R.J."/>
            <person name="Kumar S."/>
            <person name="Kwok R."/>
            <person name="Lander E."/>
            <person name="Langley C.H."/>
            <person name="Lapoint R."/>
            <person name="Lazzaro B.P."/>
            <person name="Lee S.J."/>
            <person name="Levesque L."/>
            <person name="Li R."/>
            <person name="Lin C.F."/>
            <person name="Lin M.F."/>
            <person name="Lindblad-Toh K."/>
            <person name="Llopart A."/>
            <person name="Long M."/>
            <person name="Low L."/>
            <person name="Lozovsky E."/>
            <person name="Lu J."/>
            <person name="Luo M."/>
            <person name="Machado C.A."/>
            <person name="Makalowski W."/>
            <person name="Marzo M."/>
            <person name="Matsuda M."/>
            <person name="Matzkin L."/>
            <person name="McAllister B."/>
            <person name="McBride C.S."/>
            <person name="McKernan B."/>
            <person name="McKernan K."/>
            <person name="Mendez-Lago M."/>
            <person name="Minx P."/>
            <person name="Mollenhauer M.U."/>
            <person name="Montooth K."/>
            <person name="Mount S.M."/>
            <person name="Mu X."/>
            <person name="Myers E."/>
            <person name="Negre B."/>
            <person name="Newfeld S."/>
            <person name="Nielsen R."/>
            <person name="Noor M.A."/>
            <person name="O'Grady P."/>
            <person name="Pachter L."/>
            <person name="Papaceit M."/>
            <person name="Parisi M.J."/>
            <person name="Parisi M."/>
            <person name="Parts L."/>
            <person name="Pedersen J.S."/>
            <person name="Pesole G."/>
            <person name="Phillippy A.M."/>
            <person name="Ponting C.P."/>
            <person name="Pop M."/>
            <person name="Porcelli D."/>
            <person name="Powell J.R."/>
            <person name="Prohaska S."/>
            <person name="Pruitt K."/>
            <person name="Puig M."/>
            <person name="Quesneville H."/>
            <person name="Ram K.R."/>
            <person name="Rand D."/>
            <person name="Rasmussen M.D."/>
            <person name="Reed L.K."/>
            <person name="Reenan R."/>
            <person name="Reily A."/>
            <person name="Remington K.A."/>
            <person name="Rieger T.T."/>
            <person name="Ritchie M.G."/>
            <person name="Robin C."/>
            <person name="Rogers Y.H."/>
            <person name="Rohde C."/>
            <person name="Rozas J."/>
            <person name="Rubenfield M.J."/>
            <person name="Ruiz A."/>
            <person name="Russo S."/>
            <person name="Salzberg S.L."/>
            <person name="Sanchez-Gracia A."/>
            <person name="Saranga D.J."/>
            <person name="Sato H."/>
            <person name="Schaeffer S.W."/>
            <person name="Schatz M.C."/>
            <person name="Schlenke T."/>
            <person name="Schwartz R."/>
            <person name="Segarra C."/>
            <person name="Singh R.S."/>
            <person name="Sirot L."/>
            <person name="Sirota M."/>
            <person name="Sisneros N.B."/>
            <person name="Smith C.D."/>
            <person name="Smith T.F."/>
            <person name="Spieth J."/>
            <person name="Stage D.E."/>
            <person name="Stark A."/>
            <person name="Stephan W."/>
            <person name="Strausberg R.L."/>
            <person name="Strempel S."/>
            <person name="Sturgill D."/>
            <person name="Sutton G."/>
            <person name="Sutton G.G."/>
            <person name="Tao W."/>
            <person name="Teichmann S."/>
            <person name="Tobari Y.N."/>
            <person name="Tomimura Y."/>
            <person name="Tsolas J.M."/>
            <person name="Valente V.L."/>
            <person name="Venter E."/>
            <person name="Venter J.C."/>
            <person name="Vicario S."/>
            <person name="Vieira F.G."/>
            <person name="Vilella A.J."/>
            <person name="Villasante A."/>
            <person name="Walenz B."/>
            <person name="Wang J."/>
            <person name="Wasserman M."/>
            <person name="Watts T."/>
            <person name="Wilson D."/>
            <person name="Wilson R.K."/>
            <person name="Wing R.A."/>
            <person name="Wolfner M.F."/>
            <person name="Wong A."/>
            <person name="Wong G.K."/>
            <person name="Wu C.I."/>
            <person name="Wu G."/>
            <person name="Yamamoto D."/>
            <person name="Yang H.P."/>
            <person name="Yang S.P."/>
            <person name="Yorke J.A."/>
            <person name="Yoshida K."/>
            <person name="Zdobnov E."/>
            <person name="Zhang P."/>
            <person name="Zhang Y."/>
            <person name="Zimin A.V."/>
            <person name="Baldwin J."/>
            <person name="Abdouelleil A."/>
            <person name="Abdulkadir J."/>
            <person name="Abebe A."/>
            <person name="Abera B."/>
            <person name="Abreu J."/>
            <person name="Acer S.C."/>
            <person name="Aftuck L."/>
            <person name="Alexander A."/>
            <person name="An P."/>
            <person name="Anderson E."/>
            <person name="Anderson S."/>
            <person name="Arachi H."/>
            <person name="Azer M."/>
            <person name="Bachantsang P."/>
            <person name="Barry A."/>
            <person name="Bayul T."/>
            <person name="Berlin A."/>
            <person name="Bessette D."/>
            <person name="Bloom T."/>
            <person name="Blye J."/>
            <person name="Boguslavskiy L."/>
            <person name="Bonnet C."/>
            <person name="Boukhgalter B."/>
            <person name="Bourzgui I."/>
            <person name="Brown A."/>
            <person name="Cahill P."/>
            <person name="Channer S."/>
            <person name="Cheshatsang Y."/>
            <person name="Chuda L."/>
            <person name="Citroen M."/>
            <person name="Collymore A."/>
            <person name="Cooke P."/>
            <person name="Costello M."/>
            <person name="D'Aco K."/>
            <person name="Daza R."/>
            <person name="De Haan G."/>
            <person name="DeGray S."/>
            <person name="DeMaso C."/>
            <person name="Dhargay N."/>
            <person name="Dooley K."/>
            <person name="Dooley E."/>
            <person name="Doricent M."/>
            <person name="Dorje P."/>
            <person name="Dorjee K."/>
            <person name="Dupes A."/>
            <person name="Elong R."/>
            <person name="Falk J."/>
            <person name="Farina A."/>
            <person name="Faro S."/>
            <person name="Ferguson D."/>
            <person name="Fisher S."/>
            <person name="Foley C.D."/>
            <person name="Franke A."/>
            <person name="Friedrich D."/>
            <person name="Gadbois L."/>
            <person name="Gearin G."/>
            <person name="Gearin C.R."/>
            <person name="Giannoukos G."/>
            <person name="Goode T."/>
            <person name="Graham J."/>
            <person name="Grandbois E."/>
            <person name="Grewal S."/>
            <person name="Gyaltsen K."/>
            <person name="Hafez N."/>
            <person name="Hagos B."/>
            <person name="Hall J."/>
            <person name="Henson C."/>
            <person name="Hollinger A."/>
            <person name="Honan T."/>
            <person name="Huard M.D."/>
            <person name="Hughes L."/>
            <person name="Hurhula B."/>
            <person name="Husby M.E."/>
            <person name="Kamat A."/>
            <person name="Kanga B."/>
            <person name="Kashin S."/>
            <person name="Khazanovich D."/>
            <person name="Kisner P."/>
            <person name="Lance K."/>
            <person name="Lara M."/>
            <person name="Lee W."/>
            <person name="Lennon N."/>
            <person name="Letendre F."/>
            <person name="LeVine R."/>
            <person name="Lipovsky A."/>
            <person name="Liu X."/>
            <person name="Liu J."/>
            <person name="Liu S."/>
            <person name="Lokyitsang T."/>
            <person name="Lokyitsang Y."/>
            <person name="Lubonja R."/>
            <person name="Lui A."/>
            <person name="MacDonald P."/>
            <person name="Magnisalis V."/>
            <person name="Maru K."/>
            <person name="Matthews C."/>
            <person name="McCusker W."/>
            <person name="McDonough S."/>
            <person name="Mehta T."/>
            <person name="Meldrim J."/>
            <person name="Meneus L."/>
            <person name="Mihai O."/>
            <person name="Mihalev A."/>
            <person name="Mihova T."/>
            <person name="Mittelman R."/>
            <person name="Mlenga V."/>
            <person name="Montmayeur A."/>
            <person name="Mulrain L."/>
            <person name="Navidi A."/>
            <person name="Naylor J."/>
            <person name="Negash T."/>
            <person name="Nguyen T."/>
            <person name="Nguyen N."/>
            <person name="Nicol R."/>
            <person name="Norbu C."/>
            <person name="Norbu N."/>
            <person name="Novod N."/>
            <person name="O'Neill B."/>
            <person name="Osman S."/>
            <person name="Markiewicz E."/>
            <person name="Oyono O.L."/>
            <person name="Patti C."/>
            <person name="Phunkhang P."/>
            <person name="Pierre F."/>
            <person name="Priest M."/>
            <person name="Raghuraman S."/>
            <person name="Rege F."/>
            <person name="Reyes R."/>
            <person name="Rise C."/>
            <person name="Rogov P."/>
            <person name="Ross K."/>
            <person name="Ryan E."/>
            <person name="Settipalli S."/>
            <person name="Shea T."/>
            <person name="Sherpa N."/>
            <person name="Shi L."/>
            <person name="Shih D."/>
            <person name="Sparrow T."/>
            <person name="Spaulding J."/>
            <person name="Stalker J."/>
            <person name="Stange-Thomann N."/>
            <person name="Stavropoulos S."/>
            <person name="Stone C."/>
            <person name="Strader C."/>
            <person name="Tesfaye S."/>
            <person name="Thomson T."/>
            <person name="Thoulutsang Y."/>
            <person name="Thoulutsang D."/>
            <person name="Topham K."/>
            <person name="Topping I."/>
            <person name="Tsamla T."/>
            <person name="Vassiliev H."/>
            <person name="Vo A."/>
            <person name="Wangchuk T."/>
            <person name="Wangdi T."/>
            <person name="Weiand M."/>
            <person name="Wilkinson J."/>
            <person name="Wilson A."/>
            <person name="Yadav S."/>
            <person name="Young G."/>
            <person name="Yu Q."/>
            <person name="Zembek L."/>
            <person name="Zhong D."/>
            <person name="Zimmer A."/>
            <person name="Zwirko Z."/>
            <person name="Jaffe D.B."/>
            <person name="Alvarez P."/>
            <person name="Brockman W."/>
            <person name="Butler J."/>
            <person name="Chin C."/>
            <person name="Gnerre S."/>
            <person name="Grabherr M."/>
            <person name="Kleber M."/>
            <person name="Mauceli E."/>
            <person name="MacCallum I."/>
        </authorList>
    </citation>
    <scope>NUCLEOTIDE SEQUENCE [LARGE SCALE GENOMIC DNA]</scope>
    <source>
        <strain evidence="2">Tucson 15081-1352.22</strain>
    </source>
</reference>
<dbReference type="OrthoDB" id="7975395at2759"/>
<dbReference type="FunCoup" id="B4KJV7">
    <property type="interactions" value="71"/>
</dbReference>
<dbReference type="InParanoid" id="B4KJV7"/>
<protein>
    <submittedName>
        <fullName evidence="1">Uncharacterized protein</fullName>
    </submittedName>
</protein>
<proteinExistence type="predicted"/>
<dbReference type="InterPro" id="IPR006601">
    <property type="entry name" value="Uncharacterised_DM11_DROME"/>
</dbReference>